<protein>
    <submittedName>
        <fullName evidence="2">Uncharacterized protein</fullName>
    </submittedName>
</protein>
<name>A0A6S6QSG1_9FIRM</name>
<dbReference type="AlphaFoldDB" id="A0A6S6QSG1"/>
<evidence type="ECO:0000256" key="1">
    <source>
        <dbReference type="SAM" id="MobiDB-lite"/>
    </source>
</evidence>
<dbReference type="EMBL" id="AP023367">
    <property type="protein sequence ID" value="BCJ93554.1"/>
    <property type="molecule type" value="Genomic_DNA"/>
</dbReference>
<dbReference type="Pfam" id="PF16403">
    <property type="entry name" value="Bact_surface_Ig-like"/>
    <property type="match status" value="2"/>
</dbReference>
<feature type="compositionally biased region" description="Low complexity" evidence="1">
    <location>
        <begin position="348"/>
        <end position="373"/>
    </location>
</feature>
<gene>
    <name evidence="2" type="ORF">acsn021_11230</name>
</gene>
<dbReference type="InterPro" id="IPR032179">
    <property type="entry name" value="Cry22Aa_Ig-like"/>
</dbReference>
<reference evidence="2 3" key="1">
    <citation type="journal article" date="2016" name="Int. J. Syst. Evol. Microbiol.">
        <title>Descriptions of Anaerotaenia torta gen. nov., sp. nov. and Anaerocolumna cellulosilytica gen. nov., sp. nov. isolated from a methanogenic reactor of cattle waste.</title>
        <authorList>
            <person name="Uek A."/>
            <person name="Ohtaki Y."/>
            <person name="Kaku N."/>
            <person name="Ueki K."/>
        </authorList>
    </citation>
    <scope>NUCLEOTIDE SEQUENCE [LARGE SCALE GENOMIC DNA]</scope>
    <source>
        <strain evidence="2 3">SN021</strain>
    </source>
</reference>
<proteinExistence type="predicted"/>
<feature type="compositionally biased region" description="Polar residues" evidence="1">
    <location>
        <begin position="336"/>
        <end position="347"/>
    </location>
</feature>
<dbReference type="InterPro" id="IPR013783">
    <property type="entry name" value="Ig-like_fold"/>
</dbReference>
<dbReference type="Proteomes" id="UP000515561">
    <property type="component" value="Chromosome"/>
</dbReference>
<sequence length="402" mass="43321">MMKKKHKILIMSGILSLSVAAICGFNYYSLELNQDRYTLELGEQLKTEVADYASGNINNAKLNLSEVDVNKVGTYQANVKGKIQNLSFSVDVVDTTAPSAEVIENKTFYTFEQVKASMLLEDVKDESKVIVTFEDGKEVHTYEKGGFIEEKVILTDEYSNVTVLSVTFEIVADSTKPVIKGAKNSKVYIGETVDFLKGVSAMDDRDGDVTNSIVVDASKVDTGKAGKYKLKYSVKDNAGNQATKTVTITVLEDKAPVFKGLTALTVNVGSKVDYLSNVSATDDRDGDVTTSIKVDSTKVNLTKAGTYKVTYSVTDSTGNKTIESRTVNVKSKAVKSETTQSQTSDNSGNTNKKITSNGKKNSSSGSKNSNSSGFDFFEVKPSGEQPNGDVPAGGKQGVGTWD</sequence>
<evidence type="ECO:0000313" key="2">
    <source>
        <dbReference type="EMBL" id="BCJ93554.1"/>
    </source>
</evidence>
<dbReference type="KEGG" id="acel:acsn021_11230"/>
<keyword evidence="3" id="KW-1185">Reference proteome</keyword>
<dbReference type="RefSeq" id="WP_184090907.1">
    <property type="nucleotide sequence ID" value="NZ_AP023367.1"/>
</dbReference>
<dbReference type="Gene3D" id="2.60.40.10">
    <property type="entry name" value="Immunoglobulins"/>
    <property type="match status" value="2"/>
</dbReference>
<organism evidence="2 3">
    <name type="scientific">Anaerocolumna cellulosilytica</name>
    <dbReference type="NCBI Taxonomy" id="433286"/>
    <lineage>
        <taxon>Bacteria</taxon>
        <taxon>Bacillati</taxon>
        <taxon>Bacillota</taxon>
        <taxon>Clostridia</taxon>
        <taxon>Lachnospirales</taxon>
        <taxon>Lachnospiraceae</taxon>
        <taxon>Anaerocolumna</taxon>
    </lineage>
</organism>
<accession>A0A6S6QSG1</accession>
<feature type="region of interest" description="Disordered" evidence="1">
    <location>
        <begin position="328"/>
        <end position="402"/>
    </location>
</feature>
<evidence type="ECO:0000313" key="3">
    <source>
        <dbReference type="Proteomes" id="UP000515561"/>
    </source>
</evidence>